<dbReference type="EMBL" id="BPEY01000135">
    <property type="protein sequence ID" value="GIU51861.1"/>
    <property type="molecule type" value="Genomic_DNA"/>
</dbReference>
<organism evidence="4 5">
    <name type="scientific">Shewanella sairae</name>
    <dbReference type="NCBI Taxonomy" id="190310"/>
    <lineage>
        <taxon>Bacteria</taxon>
        <taxon>Pseudomonadati</taxon>
        <taxon>Pseudomonadota</taxon>
        <taxon>Gammaproteobacteria</taxon>
        <taxon>Alteromonadales</taxon>
        <taxon>Shewanellaceae</taxon>
        <taxon>Shewanella</taxon>
    </lineage>
</organism>
<protein>
    <submittedName>
        <fullName evidence="4">Peptide ABC transporter permease</fullName>
    </submittedName>
</protein>
<sequence>MKKAALIFLFLCSSSALAAPYIGVQYGIANVSTDETMVFVDDQVSLTPDGSSETFGAFVGYHISDTFALEFGYNHYQVDQSKENFNGIVSHNFGGQTLDALHETEWDADMVSDQLYIMPTWSHTMNDKWQLTLGLGLTYSQYRFDGHSTNEFEAIINDDIEQSVLRSTLGESKADALGGIAKLGVNYFIVPQWQVGLSAHYQADNIASVTQLALATSYHF</sequence>
<evidence type="ECO:0000256" key="2">
    <source>
        <dbReference type="SAM" id="SignalP"/>
    </source>
</evidence>
<dbReference type="Proteomes" id="UP000887104">
    <property type="component" value="Unassembled WGS sequence"/>
</dbReference>
<reference evidence="4" key="1">
    <citation type="submission" date="2021-05" db="EMBL/GenBank/DDBJ databases">
        <title>Molecular characterization for Shewanella algae harboring chromosomal blaOXA-55-like strains isolated from clinical and environment sample.</title>
        <authorList>
            <person name="Ohama Y."/>
            <person name="Aoki K."/>
            <person name="Harada S."/>
            <person name="Moriya K."/>
            <person name="Ishii Y."/>
            <person name="Tateda K."/>
        </authorList>
    </citation>
    <scope>NUCLEOTIDE SEQUENCE</scope>
    <source>
        <strain evidence="4">JCM 11563</strain>
    </source>
</reference>
<keyword evidence="1 2" id="KW-0732">Signal</keyword>
<feature type="domain" description="Outer membrane protein beta-barrel" evidence="3">
    <location>
        <begin position="5"/>
        <end position="220"/>
    </location>
</feature>
<dbReference type="NCBIfam" id="NF033908">
    <property type="entry name" value="AcfA_fam_omp"/>
    <property type="match status" value="1"/>
</dbReference>
<dbReference type="Pfam" id="PF13505">
    <property type="entry name" value="OMP_b-brl"/>
    <property type="match status" value="1"/>
</dbReference>
<evidence type="ECO:0000259" key="3">
    <source>
        <dbReference type="Pfam" id="PF13505"/>
    </source>
</evidence>
<evidence type="ECO:0000256" key="1">
    <source>
        <dbReference type="ARBA" id="ARBA00022729"/>
    </source>
</evidence>
<comment type="caution">
    <text evidence="4">The sequence shown here is derived from an EMBL/GenBank/DDBJ whole genome shotgun (WGS) entry which is preliminary data.</text>
</comment>
<dbReference type="InterPro" id="IPR011250">
    <property type="entry name" value="OMP/PagP_B-barrel"/>
</dbReference>
<name>A0ABQ4PRC9_9GAMM</name>
<dbReference type="RefSeq" id="WP_220783253.1">
    <property type="nucleotide sequence ID" value="NZ_BPEY01000135.1"/>
</dbReference>
<dbReference type="Gene3D" id="2.40.160.20">
    <property type="match status" value="1"/>
</dbReference>
<proteinExistence type="predicted"/>
<dbReference type="InterPro" id="IPR027385">
    <property type="entry name" value="Beta-barrel_OMP"/>
</dbReference>
<keyword evidence="5" id="KW-1185">Reference proteome</keyword>
<feature type="signal peptide" evidence="2">
    <location>
        <begin position="1"/>
        <end position="18"/>
    </location>
</feature>
<dbReference type="SUPFAM" id="SSF56925">
    <property type="entry name" value="OMPA-like"/>
    <property type="match status" value="1"/>
</dbReference>
<feature type="chain" id="PRO_5046380092" evidence="2">
    <location>
        <begin position="19"/>
        <end position="220"/>
    </location>
</feature>
<gene>
    <name evidence="4" type="ORF">TUM4438_42940</name>
</gene>
<evidence type="ECO:0000313" key="4">
    <source>
        <dbReference type="EMBL" id="GIU51861.1"/>
    </source>
</evidence>
<accession>A0ABQ4PRC9</accession>
<evidence type="ECO:0000313" key="5">
    <source>
        <dbReference type="Proteomes" id="UP000887104"/>
    </source>
</evidence>